<accession>A3MVF8</accession>
<keyword evidence="1" id="KW-0472">Membrane</keyword>
<reference evidence="2" key="1">
    <citation type="submission" date="2007-02" db="EMBL/GenBank/DDBJ databases">
        <title>Complete sequence of Pyrobaculum calidifontis JCM 11548.</title>
        <authorList>
            <consortium name="US DOE Joint Genome Institute"/>
            <person name="Copeland A."/>
            <person name="Lucas S."/>
            <person name="Lapidus A."/>
            <person name="Barry K."/>
            <person name="Glavina del Rio T."/>
            <person name="Dalin E."/>
            <person name="Tice H."/>
            <person name="Pitluck S."/>
            <person name="Chain P."/>
            <person name="Malfatti S."/>
            <person name="Shin M."/>
            <person name="Vergez L."/>
            <person name="Schmutz J."/>
            <person name="Larimer F."/>
            <person name="Land M."/>
            <person name="Hauser L."/>
            <person name="Kyrpides N."/>
            <person name="Mikhailova N."/>
            <person name="Cozen A.E."/>
            <person name="Fitz-Gibbon S.T."/>
            <person name="House C.H."/>
            <person name="Saltikov C."/>
            <person name="Lowe T.M."/>
            <person name="Richardson P."/>
        </authorList>
    </citation>
    <scope>NUCLEOTIDE SEQUENCE [LARGE SCALE GENOMIC DNA]</scope>
    <source>
        <strain evidence="2">JCM 11548</strain>
    </source>
</reference>
<organism evidence="2 3">
    <name type="scientific">Pyrobaculum calidifontis (strain DSM 21063 / JCM 11548 / VA1)</name>
    <dbReference type="NCBI Taxonomy" id="410359"/>
    <lineage>
        <taxon>Archaea</taxon>
        <taxon>Thermoproteota</taxon>
        <taxon>Thermoprotei</taxon>
        <taxon>Thermoproteales</taxon>
        <taxon>Thermoproteaceae</taxon>
        <taxon>Pyrobaculum</taxon>
    </lineage>
</organism>
<dbReference type="GeneID" id="4908128"/>
<dbReference type="eggNOG" id="arCOG12381">
    <property type="taxonomic scope" value="Archaea"/>
</dbReference>
<protein>
    <submittedName>
        <fullName evidence="2">Uncharacterized protein</fullName>
    </submittedName>
</protein>
<sequence>MGEDVGKAAEAFEYIKRGVVYGFVVAVVGILAIFVGLSIAALSQSVTPFAVALSLFVVLFIVPAYFEFKGFLGLSEFYDERLYRYAAWLTLGGAVAAAVAAPALAWWVVSLAEAGSRPPDLSPLRWLAWPVGVLVGGFYMRVFLKLAEDSGVDLFKAVGVVALLSGLLSPVDPGLLGLVMLILLYMAASRGEEAVYEWAYSRQKQQGGPTA</sequence>
<feature type="transmembrane region" description="Helical" evidence="1">
    <location>
        <begin position="154"/>
        <end position="187"/>
    </location>
</feature>
<dbReference type="KEGG" id="pcl:Pcal_1200"/>
<feature type="transmembrane region" description="Helical" evidence="1">
    <location>
        <begin position="124"/>
        <end position="142"/>
    </location>
</feature>
<gene>
    <name evidence="2" type="ordered locus">Pcal_1200</name>
</gene>
<feature type="transmembrane region" description="Helical" evidence="1">
    <location>
        <begin position="86"/>
        <end position="112"/>
    </location>
</feature>
<keyword evidence="1" id="KW-0812">Transmembrane</keyword>
<dbReference type="EMBL" id="CP000561">
    <property type="protein sequence ID" value="ABO08625.1"/>
    <property type="molecule type" value="Genomic_DNA"/>
</dbReference>
<evidence type="ECO:0000313" key="3">
    <source>
        <dbReference type="Proteomes" id="UP000001431"/>
    </source>
</evidence>
<dbReference type="AlphaFoldDB" id="A3MVF8"/>
<dbReference type="HOGENOM" id="CLU_1275374_0_0_2"/>
<dbReference type="RefSeq" id="WP_011849883.1">
    <property type="nucleotide sequence ID" value="NC_009073.1"/>
</dbReference>
<name>A3MVF8_PYRCJ</name>
<feature type="transmembrane region" description="Helical" evidence="1">
    <location>
        <begin position="49"/>
        <end position="66"/>
    </location>
</feature>
<dbReference type="Proteomes" id="UP000001431">
    <property type="component" value="Chromosome"/>
</dbReference>
<feature type="transmembrane region" description="Helical" evidence="1">
    <location>
        <begin position="20"/>
        <end position="42"/>
    </location>
</feature>
<evidence type="ECO:0000313" key="2">
    <source>
        <dbReference type="EMBL" id="ABO08625.1"/>
    </source>
</evidence>
<evidence type="ECO:0000256" key="1">
    <source>
        <dbReference type="SAM" id="Phobius"/>
    </source>
</evidence>
<keyword evidence="1" id="KW-1133">Transmembrane helix</keyword>
<keyword evidence="3" id="KW-1185">Reference proteome</keyword>
<proteinExistence type="predicted"/>